<reference evidence="2" key="1">
    <citation type="journal article" date="2023" name="Int. J. Syst. Evol. Microbiol.">
        <title>&lt;i&gt;Holtiella tumoricola&lt;/i&gt; gen. nov. sp. nov., isolated from a human clinical sample.</title>
        <authorList>
            <person name="Allen-Vercoe E."/>
            <person name="Daigneault M.C."/>
            <person name="Vancuren S.J."/>
            <person name="Cochrane K."/>
            <person name="O'Neal L.L."/>
            <person name="Sankaranarayanan K."/>
            <person name="Lawson P.A."/>
        </authorList>
    </citation>
    <scope>NUCLEOTIDE SEQUENCE</scope>
    <source>
        <strain evidence="2">CC70A</strain>
    </source>
</reference>
<evidence type="ECO:0008006" key="4">
    <source>
        <dbReference type="Google" id="ProtNLM"/>
    </source>
</evidence>
<evidence type="ECO:0000313" key="3">
    <source>
        <dbReference type="Proteomes" id="UP001169242"/>
    </source>
</evidence>
<feature type="coiled-coil region" evidence="1">
    <location>
        <begin position="29"/>
        <end position="112"/>
    </location>
</feature>
<name>A0AA42DP32_9FIRM</name>
<dbReference type="RefSeq" id="WP_271012894.1">
    <property type="nucleotide sequence ID" value="NZ_JAQIFT010000057.1"/>
</dbReference>
<evidence type="ECO:0000313" key="2">
    <source>
        <dbReference type="EMBL" id="MDA3732937.1"/>
    </source>
</evidence>
<keyword evidence="1" id="KW-0175">Coiled coil</keyword>
<accession>A0AA42DP32</accession>
<protein>
    <recommendedName>
        <fullName evidence="4">Zinc-ribbon domain-containing protein</fullName>
    </recommendedName>
</protein>
<comment type="caution">
    <text evidence="2">The sequence shown here is derived from an EMBL/GenBank/DDBJ whole genome shotgun (WGS) entry which is preliminary data.</text>
</comment>
<sequence length="172" mass="19578">MADFLNKFKKTLDKGVNTVSIKSNILMEVNRVKSSINVLNQDVQKQKNDLSDLFYKMYLQGSINIEACKTFCLKIQELEAEIKIKENEIEDIRQKEELLLQEASKKREIKEEVHFPITPQVSPVSQSESIKISKEVIEEEKEAEEDNKKVCSCGQVIDAGAKFCSGCGMKID</sequence>
<dbReference type="EMBL" id="JAQIFT010000057">
    <property type="protein sequence ID" value="MDA3732937.1"/>
    <property type="molecule type" value="Genomic_DNA"/>
</dbReference>
<proteinExistence type="predicted"/>
<evidence type="ECO:0000256" key="1">
    <source>
        <dbReference type="SAM" id="Coils"/>
    </source>
</evidence>
<gene>
    <name evidence="2" type="ORF">PBV87_15785</name>
</gene>
<keyword evidence="3" id="KW-1185">Reference proteome</keyword>
<dbReference type="AlphaFoldDB" id="A0AA42DP32"/>
<organism evidence="2 3">
    <name type="scientific">Holtiella tumoricola</name>
    <dbReference type="NCBI Taxonomy" id="3018743"/>
    <lineage>
        <taxon>Bacteria</taxon>
        <taxon>Bacillati</taxon>
        <taxon>Bacillota</taxon>
        <taxon>Clostridia</taxon>
        <taxon>Lachnospirales</taxon>
        <taxon>Cellulosilyticaceae</taxon>
        <taxon>Holtiella</taxon>
    </lineage>
</organism>
<dbReference type="Proteomes" id="UP001169242">
    <property type="component" value="Unassembled WGS sequence"/>
</dbReference>